<proteinExistence type="predicted"/>
<comment type="caution">
    <text evidence="2">The sequence shown here is derived from an EMBL/GenBank/DDBJ whole genome shotgun (WGS) entry which is preliminary data.</text>
</comment>
<dbReference type="Proteomes" id="UP000649753">
    <property type="component" value="Unassembled WGS sequence"/>
</dbReference>
<feature type="chain" id="PRO_5037671189" description="DUF3558 domain-containing protein" evidence="1">
    <location>
        <begin position="34"/>
        <end position="336"/>
    </location>
</feature>
<organism evidence="2 3">
    <name type="scientific">Plantactinospora soyae</name>
    <dbReference type="NCBI Taxonomy" id="1544732"/>
    <lineage>
        <taxon>Bacteria</taxon>
        <taxon>Bacillati</taxon>
        <taxon>Actinomycetota</taxon>
        <taxon>Actinomycetes</taxon>
        <taxon>Micromonosporales</taxon>
        <taxon>Micromonosporaceae</taxon>
        <taxon>Plantactinospora</taxon>
    </lineage>
</organism>
<evidence type="ECO:0000313" key="3">
    <source>
        <dbReference type="Proteomes" id="UP000649753"/>
    </source>
</evidence>
<feature type="signal peptide" evidence="1">
    <location>
        <begin position="1"/>
        <end position="33"/>
    </location>
</feature>
<dbReference type="EMBL" id="JADBEB010000001">
    <property type="protein sequence ID" value="MBE1486756.1"/>
    <property type="molecule type" value="Genomic_DNA"/>
</dbReference>
<dbReference type="AlphaFoldDB" id="A0A927M507"/>
<accession>A0A927M507</accession>
<keyword evidence="3" id="KW-1185">Reference proteome</keyword>
<sequence>MISARRRRGAATSLWPVLASVVLLLAGCTTESAPPEQPPPASIIATVTVPPSSGITITAEQLSNSDPCGLLDSQVLSKFGDAEIEIDFRFTGCNGEISSPAGDQVRISVGFDFDLSSLSMAPSIRHGVTVYRDGDPNWCRRSIVVSPAAAINLAVAADAESTRCQVADAVLDAMLPQLRQGQLTPANHPPNSLAKLDACRLLNHTETHEVPGIDRTQVYPGYNGHHCTWGKETVSDPHVYVAFNRSFPPEAKSTGAVATTIAGRPAVVDPFAGGENDSYRTLPDCNVEFAYRPLDRPSGVRTVELVHVGVSFDGPEKARCELATALATKVAERLPS</sequence>
<name>A0A927M507_9ACTN</name>
<keyword evidence="1" id="KW-0732">Signal</keyword>
<gene>
    <name evidence="2" type="ORF">H4W31_002394</name>
</gene>
<dbReference type="RefSeq" id="WP_192766728.1">
    <property type="nucleotide sequence ID" value="NZ_JADBEB010000001.1"/>
</dbReference>
<evidence type="ECO:0000313" key="2">
    <source>
        <dbReference type="EMBL" id="MBE1486756.1"/>
    </source>
</evidence>
<protein>
    <recommendedName>
        <fullName evidence="4">DUF3558 domain-containing protein</fullName>
    </recommendedName>
</protein>
<evidence type="ECO:0008006" key="4">
    <source>
        <dbReference type="Google" id="ProtNLM"/>
    </source>
</evidence>
<dbReference type="PROSITE" id="PS51257">
    <property type="entry name" value="PROKAR_LIPOPROTEIN"/>
    <property type="match status" value="1"/>
</dbReference>
<reference evidence="2" key="1">
    <citation type="submission" date="2020-10" db="EMBL/GenBank/DDBJ databases">
        <title>Sequencing the genomes of 1000 actinobacteria strains.</title>
        <authorList>
            <person name="Klenk H.-P."/>
        </authorList>
    </citation>
    <scope>NUCLEOTIDE SEQUENCE</scope>
    <source>
        <strain evidence="2">DSM 46832</strain>
    </source>
</reference>
<evidence type="ECO:0000256" key="1">
    <source>
        <dbReference type="SAM" id="SignalP"/>
    </source>
</evidence>